<accession>A0AA41VP15</accession>
<evidence type="ECO:0000256" key="2">
    <source>
        <dbReference type="ARBA" id="ARBA00008668"/>
    </source>
</evidence>
<dbReference type="InterPro" id="IPR001087">
    <property type="entry name" value="GDSL"/>
</dbReference>
<keyword evidence="5" id="KW-0378">Hydrolase</keyword>
<evidence type="ECO:0000256" key="8">
    <source>
        <dbReference type="SAM" id="SignalP"/>
    </source>
</evidence>
<dbReference type="InterPro" id="IPR036514">
    <property type="entry name" value="SGNH_hydro_sf"/>
</dbReference>
<dbReference type="AlphaFoldDB" id="A0AA41VP15"/>
<evidence type="ECO:0000313" key="10">
    <source>
        <dbReference type="Proteomes" id="UP001177140"/>
    </source>
</evidence>
<evidence type="ECO:0000256" key="5">
    <source>
        <dbReference type="ARBA" id="ARBA00022801"/>
    </source>
</evidence>
<comment type="subcellular location">
    <subcellularLocation>
        <location evidence="1">Secreted</location>
    </subcellularLocation>
</comment>
<organism evidence="9 10">
    <name type="scientific">Papaver nudicaule</name>
    <name type="common">Iceland poppy</name>
    <dbReference type="NCBI Taxonomy" id="74823"/>
    <lineage>
        <taxon>Eukaryota</taxon>
        <taxon>Viridiplantae</taxon>
        <taxon>Streptophyta</taxon>
        <taxon>Embryophyta</taxon>
        <taxon>Tracheophyta</taxon>
        <taxon>Spermatophyta</taxon>
        <taxon>Magnoliopsida</taxon>
        <taxon>Ranunculales</taxon>
        <taxon>Papaveraceae</taxon>
        <taxon>Papaveroideae</taxon>
        <taxon>Papaver</taxon>
    </lineage>
</organism>
<comment type="caution">
    <text evidence="9">The sequence shown here is derived from an EMBL/GenBank/DDBJ whole genome shotgun (WGS) entry which is preliminary data.</text>
</comment>
<dbReference type="SUPFAM" id="SSF52266">
    <property type="entry name" value="SGNH hydrolase"/>
    <property type="match status" value="1"/>
</dbReference>
<dbReference type="CDD" id="cd01837">
    <property type="entry name" value="SGNH_plant_lipase_like"/>
    <property type="match status" value="1"/>
</dbReference>
<keyword evidence="7" id="KW-0443">Lipid metabolism</keyword>
<evidence type="ECO:0000256" key="6">
    <source>
        <dbReference type="ARBA" id="ARBA00022963"/>
    </source>
</evidence>
<reference evidence="9" key="1">
    <citation type="submission" date="2022-03" db="EMBL/GenBank/DDBJ databases">
        <title>A functionally conserved STORR gene fusion in Papaver species that diverged 16.8 million years ago.</title>
        <authorList>
            <person name="Catania T."/>
        </authorList>
    </citation>
    <scope>NUCLEOTIDE SEQUENCE</scope>
    <source>
        <strain evidence="9">S-191538</strain>
    </source>
</reference>
<comment type="similarity">
    <text evidence="2">Belongs to the 'GDSL' lipolytic enzyme family.</text>
</comment>
<dbReference type="EMBL" id="JAJJMA010262475">
    <property type="protein sequence ID" value="MCL7044826.1"/>
    <property type="molecule type" value="Genomic_DNA"/>
</dbReference>
<proteinExistence type="inferred from homology"/>
<dbReference type="Proteomes" id="UP001177140">
    <property type="component" value="Unassembled WGS sequence"/>
</dbReference>
<dbReference type="GO" id="GO:0005576">
    <property type="term" value="C:extracellular region"/>
    <property type="evidence" value="ECO:0007669"/>
    <property type="project" value="UniProtKB-SubCell"/>
</dbReference>
<dbReference type="Gene3D" id="3.40.50.1110">
    <property type="entry name" value="SGNH hydrolase"/>
    <property type="match status" value="1"/>
</dbReference>
<dbReference type="Pfam" id="PF00657">
    <property type="entry name" value="Lipase_GDSL"/>
    <property type="match status" value="1"/>
</dbReference>
<evidence type="ECO:0000256" key="1">
    <source>
        <dbReference type="ARBA" id="ARBA00004613"/>
    </source>
</evidence>
<keyword evidence="4 8" id="KW-0732">Signal</keyword>
<feature type="chain" id="PRO_5041274556" evidence="8">
    <location>
        <begin position="26"/>
        <end position="362"/>
    </location>
</feature>
<name>A0AA41VP15_PAPNU</name>
<keyword evidence="10" id="KW-1185">Reference proteome</keyword>
<sequence>MNSSFTFILTVSFFLLIQNPQKISAEPLEQSSKGPATSPALYVFGDSLVDSGNNNFLSTKAKANFLPYGIDFPNGATGRFTNGKTTVDFFAEWLGLPYAPAYLGLSEEEKSKTTTGINYASGASGILPETGTTIGDTLCLEEQVNYFERTVKTDLPKSLKTQEEVSKQLSKSIFVLQIGSNDYLIDYLNPKYNSSKTYNPQQFGAFLISTLKNQLTRLYNLGARKFVVFELGPIGCAPGVVGGTIPKPTTPCVEKYNNLVKIFNLGLPKMTQELTSTYKGSMFVHGLIFKRSYQQNQSPAKYGFSGGRSPCLVNGTSCKDRNAHMYWDGAHPVERVNYEVANDCYQRLSTCLPINVRQLVSI</sequence>
<keyword evidence="3" id="KW-0964">Secreted</keyword>
<evidence type="ECO:0000256" key="7">
    <source>
        <dbReference type="ARBA" id="ARBA00023098"/>
    </source>
</evidence>
<gene>
    <name evidence="9" type="ORF">MKW94_026289</name>
</gene>
<evidence type="ECO:0000313" key="9">
    <source>
        <dbReference type="EMBL" id="MCL7044826.1"/>
    </source>
</evidence>
<evidence type="ECO:0000256" key="4">
    <source>
        <dbReference type="ARBA" id="ARBA00022729"/>
    </source>
</evidence>
<dbReference type="GO" id="GO:0016042">
    <property type="term" value="P:lipid catabolic process"/>
    <property type="evidence" value="ECO:0007669"/>
    <property type="project" value="UniProtKB-KW"/>
</dbReference>
<dbReference type="InterPro" id="IPR035669">
    <property type="entry name" value="SGNH_plant_lipase-like"/>
</dbReference>
<dbReference type="PANTHER" id="PTHR45650">
    <property type="entry name" value="GDSL-LIKE LIPASE/ACYLHYDROLASE-RELATED"/>
    <property type="match status" value="1"/>
</dbReference>
<dbReference type="InterPro" id="IPR051238">
    <property type="entry name" value="GDSL_esterase/lipase"/>
</dbReference>
<dbReference type="GO" id="GO:0016788">
    <property type="term" value="F:hydrolase activity, acting on ester bonds"/>
    <property type="evidence" value="ECO:0007669"/>
    <property type="project" value="InterPro"/>
</dbReference>
<protein>
    <submittedName>
        <fullName evidence="9">Uncharacterized protein</fullName>
    </submittedName>
</protein>
<dbReference type="PANTHER" id="PTHR45650:SF43">
    <property type="entry name" value="GDSL ESTERASE_LIPASE 7-LIKE"/>
    <property type="match status" value="1"/>
</dbReference>
<evidence type="ECO:0000256" key="3">
    <source>
        <dbReference type="ARBA" id="ARBA00022525"/>
    </source>
</evidence>
<feature type="signal peptide" evidence="8">
    <location>
        <begin position="1"/>
        <end position="25"/>
    </location>
</feature>
<keyword evidence="6" id="KW-0442">Lipid degradation</keyword>